<evidence type="ECO:0000256" key="1">
    <source>
        <dbReference type="SAM" id="MobiDB-lite"/>
    </source>
</evidence>
<dbReference type="Proteomes" id="UP000253153">
    <property type="component" value="Unassembled WGS sequence"/>
</dbReference>
<reference evidence="2 3" key="1">
    <citation type="submission" date="2018-06" db="EMBL/GenBank/DDBJ databases">
        <title>Fusarium incarnatum-equiseti species complex species 28.</title>
        <authorList>
            <person name="Gardiner D.M."/>
        </authorList>
    </citation>
    <scope>NUCLEOTIDE SEQUENCE [LARGE SCALE GENOMIC DNA]</scope>
    <source>
        <strain evidence="2 3">FIESC_28</strain>
    </source>
</reference>
<accession>A0A366S7G2</accession>
<gene>
    <name evidence="2" type="ORF">FIESC28_02563</name>
</gene>
<organism evidence="2 3">
    <name type="scientific">Fusarium coffeatum</name>
    <dbReference type="NCBI Taxonomy" id="231269"/>
    <lineage>
        <taxon>Eukaryota</taxon>
        <taxon>Fungi</taxon>
        <taxon>Dikarya</taxon>
        <taxon>Ascomycota</taxon>
        <taxon>Pezizomycotina</taxon>
        <taxon>Sordariomycetes</taxon>
        <taxon>Hypocreomycetidae</taxon>
        <taxon>Hypocreales</taxon>
        <taxon>Nectriaceae</taxon>
        <taxon>Fusarium</taxon>
        <taxon>Fusarium incarnatum-equiseti species complex</taxon>
    </lineage>
</organism>
<feature type="region of interest" description="Disordered" evidence="1">
    <location>
        <begin position="1"/>
        <end position="25"/>
    </location>
</feature>
<comment type="caution">
    <text evidence="2">The sequence shown here is derived from an EMBL/GenBank/DDBJ whole genome shotgun (WGS) entry which is preliminary data.</text>
</comment>
<dbReference type="OrthoDB" id="4850587at2759"/>
<dbReference type="RefSeq" id="XP_031019221.1">
    <property type="nucleotide sequence ID" value="XM_031156712.1"/>
</dbReference>
<feature type="compositionally biased region" description="Basic residues" evidence="1">
    <location>
        <begin position="1"/>
        <end position="10"/>
    </location>
</feature>
<dbReference type="GeneID" id="41992008"/>
<name>A0A366S7G2_9HYPO</name>
<feature type="compositionally biased region" description="Low complexity" evidence="1">
    <location>
        <begin position="11"/>
        <end position="25"/>
    </location>
</feature>
<evidence type="ECO:0000313" key="3">
    <source>
        <dbReference type="Proteomes" id="UP000253153"/>
    </source>
</evidence>
<dbReference type="AlphaFoldDB" id="A0A366S7G2"/>
<sequence length="276" mass="30994">MKSLRTHRSKSLPSNNSSKKSLFSKISRRLSLSSRKRSDSVRLYDESDNESTIQVIPQEFQQPPTQSRFARRASRFWSVSSANQFDDEYSMPQSPTYPSHGGAYVPRHAASDFSKTATNRLTIMVEADETTLCSYNCRADRMGRNHSITDSEPDVDHRERALRALTATRSSTLSSQASSDDYTLFLADAATSTDARRRRSAAAWAELEHRASMMNMNHRTSGTDHLIPRQNRAQSAYLGVPNSPYESPRPVSSRPGSSVAMSIHEYVRPAQVGRAW</sequence>
<dbReference type="EMBL" id="QKXC01000053">
    <property type="protein sequence ID" value="RBR24630.1"/>
    <property type="molecule type" value="Genomic_DNA"/>
</dbReference>
<keyword evidence="3" id="KW-1185">Reference proteome</keyword>
<proteinExistence type="predicted"/>
<evidence type="ECO:0000313" key="2">
    <source>
        <dbReference type="EMBL" id="RBR24630.1"/>
    </source>
</evidence>
<protein>
    <submittedName>
        <fullName evidence="2">Uncharacterized protein</fullName>
    </submittedName>
</protein>